<protein>
    <recommendedName>
        <fullName evidence="6">Sodium/calcium exchanger membrane region domain-containing protein</fullName>
    </recommendedName>
</protein>
<name>X1P393_9ZZZZ</name>
<accession>X1P393</accession>
<proteinExistence type="predicted"/>
<feature type="transmembrane region" description="Helical" evidence="5">
    <location>
        <begin position="6"/>
        <end position="25"/>
    </location>
</feature>
<feature type="domain" description="Sodium/calcium exchanger membrane region" evidence="6">
    <location>
        <begin position="174"/>
        <end position="260"/>
    </location>
</feature>
<dbReference type="GO" id="GO:0008273">
    <property type="term" value="F:calcium, potassium:sodium antiporter activity"/>
    <property type="evidence" value="ECO:0007669"/>
    <property type="project" value="TreeGrafter"/>
</dbReference>
<sequence>IDLILAILIFIGGIVLVIFSSKYAVKHSALLATALGISPLIIGITLVSVGTDISEIFNSIISCSLGHGDIDVGDSVGSDLTQLTLIFGILPIVCGSFHIRRKDIIILGSCEVLSLIVIFTIVEKGYITRLNAIFMVFSLLIYIWLIYNANKESIMHRVELIETTQPTKKKRYHLLIAAIGFGGVTIASFMIVQSVIFISQAIQIHEYIISFFVLAIGTSLPELVVDIHALRAGHHGIAIGDIVGSCIVDSTLSIGIGQVFFPQA</sequence>
<evidence type="ECO:0000256" key="5">
    <source>
        <dbReference type="SAM" id="Phobius"/>
    </source>
</evidence>
<dbReference type="GO" id="GO:0005262">
    <property type="term" value="F:calcium channel activity"/>
    <property type="evidence" value="ECO:0007669"/>
    <property type="project" value="TreeGrafter"/>
</dbReference>
<dbReference type="PANTHER" id="PTHR10846">
    <property type="entry name" value="SODIUM/POTASSIUM/CALCIUM EXCHANGER"/>
    <property type="match status" value="1"/>
</dbReference>
<feature type="non-terminal residue" evidence="7">
    <location>
        <position position="264"/>
    </location>
</feature>
<dbReference type="PANTHER" id="PTHR10846:SF8">
    <property type="entry name" value="INNER MEMBRANE PROTEIN YRBG"/>
    <property type="match status" value="1"/>
</dbReference>
<evidence type="ECO:0000259" key="6">
    <source>
        <dbReference type="Pfam" id="PF01699"/>
    </source>
</evidence>
<keyword evidence="2 5" id="KW-0812">Transmembrane</keyword>
<dbReference type="Gene3D" id="1.20.1420.30">
    <property type="entry name" value="NCX, central ion-binding region"/>
    <property type="match status" value="2"/>
</dbReference>
<dbReference type="GO" id="GO:0006874">
    <property type="term" value="P:intracellular calcium ion homeostasis"/>
    <property type="evidence" value="ECO:0007669"/>
    <property type="project" value="TreeGrafter"/>
</dbReference>
<evidence type="ECO:0000256" key="3">
    <source>
        <dbReference type="ARBA" id="ARBA00022989"/>
    </source>
</evidence>
<comment type="caution">
    <text evidence="7">The sequence shown here is derived from an EMBL/GenBank/DDBJ whole genome shotgun (WGS) entry which is preliminary data.</text>
</comment>
<dbReference type="InterPro" id="IPR044880">
    <property type="entry name" value="NCX_ion-bd_dom_sf"/>
</dbReference>
<gene>
    <name evidence="7" type="ORF">S06H3_42217</name>
</gene>
<dbReference type="InterPro" id="IPR004481">
    <property type="entry name" value="K/Na/Ca-exchanger"/>
</dbReference>
<feature type="transmembrane region" description="Helical" evidence="5">
    <location>
        <begin position="128"/>
        <end position="147"/>
    </location>
</feature>
<keyword evidence="3 5" id="KW-1133">Transmembrane helix</keyword>
<feature type="transmembrane region" description="Helical" evidence="5">
    <location>
        <begin position="30"/>
        <end position="49"/>
    </location>
</feature>
<evidence type="ECO:0000313" key="7">
    <source>
        <dbReference type="EMBL" id="GAI36911.1"/>
    </source>
</evidence>
<dbReference type="GO" id="GO:0005886">
    <property type="term" value="C:plasma membrane"/>
    <property type="evidence" value="ECO:0007669"/>
    <property type="project" value="TreeGrafter"/>
</dbReference>
<reference evidence="7" key="1">
    <citation type="journal article" date="2014" name="Front. Microbiol.">
        <title>High frequency of phylogenetically diverse reductive dehalogenase-homologous genes in deep subseafloor sedimentary metagenomes.</title>
        <authorList>
            <person name="Kawai M."/>
            <person name="Futagami T."/>
            <person name="Toyoda A."/>
            <person name="Takaki Y."/>
            <person name="Nishi S."/>
            <person name="Hori S."/>
            <person name="Arai W."/>
            <person name="Tsubouchi T."/>
            <person name="Morono Y."/>
            <person name="Uchiyama I."/>
            <person name="Ito T."/>
            <person name="Fujiyama A."/>
            <person name="Inagaki F."/>
            <person name="Takami H."/>
        </authorList>
    </citation>
    <scope>NUCLEOTIDE SEQUENCE</scope>
    <source>
        <strain evidence="7">Expedition CK06-06</strain>
    </source>
</reference>
<organism evidence="7">
    <name type="scientific">marine sediment metagenome</name>
    <dbReference type="NCBI Taxonomy" id="412755"/>
    <lineage>
        <taxon>unclassified sequences</taxon>
        <taxon>metagenomes</taxon>
        <taxon>ecological metagenomes</taxon>
    </lineage>
</organism>
<feature type="transmembrane region" description="Helical" evidence="5">
    <location>
        <begin position="80"/>
        <end position="97"/>
    </location>
</feature>
<feature type="transmembrane region" description="Helical" evidence="5">
    <location>
        <begin position="104"/>
        <end position="122"/>
    </location>
</feature>
<evidence type="ECO:0000256" key="1">
    <source>
        <dbReference type="ARBA" id="ARBA00004141"/>
    </source>
</evidence>
<feature type="transmembrane region" description="Helical" evidence="5">
    <location>
        <begin position="174"/>
        <end position="198"/>
    </location>
</feature>
<feature type="transmembrane region" description="Helical" evidence="5">
    <location>
        <begin position="204"/>
        <end position="225"/>
    </location>
</feature>
<feature type="domain" description="Sodium/calcium exchanger membrane region" evidence="6">
    <location>
        <begin position="6"/>
        <end position="147"/>
    </location>
</feature>
<dbReference type="EMBL" id="BARV01026085">
    <property type="protein sequence ID" value="GAI36911.1"/>
    <property type="molecule type" value="Genomic_DNA"/>
</dbReference>
<dbReference type="InterPro" id="IPR004837">
    <property type="entry name" value="NaCa_Exmemb"/>
</dbReference>
<keyword evidence="4 5" id="KW-0472">Membrane</keyword>
<dbReference type="Pfam" id="PF01699">
    <property type="entry name" value="Na_Ca_ex"/>
    <property type="match status" value="2"/>
</dbReference>
<evidence type="ECO:0000256" key="2">
    <source>
        <dbReference type="ARBA" id="ARBA00022692"/>
    </source>
</evidence>
<comment type="subcellular location">
    <subcellularLocation>
        <location evidence="1">Membrane</location>
        <topology evidence="1">Multi-pass membrane protein</topology>
    </subcellularLocation>
</comment>
<evidence type="ECO:0000256" key="4">
    <source>
        <dbReference type="ARBA" id="ARBA00023136"/>
    </source>
</evidence>
<dbReference type="AlphaFoldDB" id="X1P393"/>
<feature type="non-terminal residue" evidence="7">
    <location>
        <position position="1"/>
    </location>
</feature>